<proteinExistence type="predicted"/>
<protein>
    <submittedName>
        <fullName evidence="1">Uncharacterized protein</fullName>
    </submittedName>
</protein>
<dbReference type="AlphaFoldDB" id="A0A1F6BUK6"/>
<reference evidence="1 2" key="1">
    <citation type="journal article" date="2016" name="Nat. Commun.">
        <title>Thousands of microbial genomes shed light on interconnected biogeochemical processes in an aquifer system.</title>
        <authorList>
            <person name="Anantharaman K."/>
            <person name="Brown C.T."/>
            <person name="Hug L.A."/>
            <person name="Sharon I."/>
            <person name="Castelle C.J."/>
            <person name="Probst A.J."/>
            <person name="Thomas B.C."/>
            <person name="Singh A."/>
            <person name="Wilkins M.J."/>
            <person name="Karaoz U."/>
            <person name="Brodie E.L."/>
            <person name="Williams K.H."/>
            <person name="Hubbard S.S."/>
            <person name="Banfield J.F."/>
        </authorList>
    </citation>
    <scope>NUCLEOTIDE SEQUENCE [LARGE SCALE GENOMIC DNA]</scope>
</reference>
<dbReference type="EMBL" id="MFKN01000026">
    <property type="protein sequence ID" value="OGG40599.1"/>
    <property type="molecule type" value="Genomic_DNA"/>
</dbReference>
<name>A0A1F6BUK6_9BACT</name>
<evidence type="ECO:0000313" key="2">
    <source>
        <dbReference type="Proteomes" id="UP000179014"/>
    </source>
</evidence>
<evidence type="ECO:0000313" key="1">
    <source>
        <dbReference type="EMBL" id="OGG40599.1"/>
    </source>
</evidence>
<dbReference type="Proteomes" id="UP000179014">
    <property type="component" value="Unassembled WGS sequence"/>
</dbReference>
<sequence length="174" mass="19466">MTYYGNAIQSNPEEPTSIWKEISMYTYTISVGQPEVTIGVLSLKEVKQHRLNQLPMKSGVEVKPCDTFVMNADGCPVIIATAGQKMMVAHARHAYVVNAIIAALKQGSPIDRISICMQFATEALESACMEQARRVGLYHIWAMHPFSEFPALVRTHQGNDNPDQWSKIMVRRNA</sequence>
<organism evidence="1 2">
    <name type="scientific">Candidatus Kaiserbacteria bacterium GWA2_50_9</name>
    <dbReference type="NCBI Taxonomy" id="1798474"/>
    <lineage>
        <taxon>Bacteria</taxon>
        <taxon>Candidatus Kaiseribacteriota</taxon>
    </lineage>
</organism>
<dbReference type="STRING" id="1798474.A2118_01975"/>
<accession>A0A1F6BUK6</accession>
<gene>
    <name evidence="1" type="ORF">A2118_01975</name>
</gene>
<comment type="caution">
    <text evidence="1">The sequence shown here is derived from an EMBL/GenBank/DDBJ whole genome shotgun (WGS) entry which is preliminary data.</text>
</comment>